<dbReference type="InterPro" id="IPR014717">
    <property type="entry name" value="Transl_elong_EF1B/ribsomal_bS6"/>
</dbReference>
<evidence type="ECO:0000256" key="1">
    <source>
        <dbReference type="ARBA" id="ARBA00009512"/>
    </source>
</evidence>
<dbReference type="OrthoDB" id="10259681at2759"/>
<dbReference type="InterPro" id="IPR035980">
    <property type="entry name" value="Ribosomal_bS6_sf"/>
</dbReference>
<dbReference type="CDD" id="cd15465">
    <property type="entry name" value="bS6_mito"/>
    <property type="match status" value="1"/>
</dbReference>
<dbReference type="eggNOG" id="KOG4708">
    <property type="taxonomic scope" value="Eukaryota"/>
</dbReference>
<protein>
    <recommendedName>
        <fullName evidence="4">37S ribosomal protein Mrp17</fullName>
    </recommendedName>
</protein>
<organism evidence="2 3">
    <name type="scientific">Taphrina deformans (strain PYCC 5710 / ATCC 11124 / CBS 356.35 / IMI 108563 / JCM 9778 / NBRC 8474)</name>
    <name type="common">Peach leaf curl fungus</name>
    <name type="synonym">Lalaria deformans</name>
    <dbReference type="NCBI Taxonomy" id="1097556"/>
    <lineage>
        <taxon>Eukaryota</taxon>
        <taxon>Fungi</taxon>
        <taxon>Dikarya</taxon>
        <taxon>Ascomycota</taxon>
        <taxon>Taphrinomycotina</taxon>
        <taxon>Taphrinomycetes</taxon>
        <taxon>Taphrinales</taxon>
        <taxon>Taphrinaceae</taxon>
        <taxon>Taphrina</taxon>
    </lineage>
</organism>
<dbReference type="PANTHER" id="PTHR21011:SF1">
    <property type="entry name" value="SMALL RIBOSOMAL SUBUNIT PROTEIN BS6M"/>
    <property type="match status" value="1"/>
</dbReference>
<name>R4XH97_TAPDE</name>
<dbReference type="InterPro" id="IPR020814">
    <property type="entry name" value="Ribosomal_S6_plastid/chlpt"/>
</dbReference>
<dbReference type="VEuPathDB" id="FungiDB:TAPDE_004237"/>
<dbReference type="GO" id="GO:0006412">
    <property type="term" value="P:translation"/>
    <property type="evidence" value="ECO:0007669"/>
    <property type="project" value="InterPro"/>
</dbReference>
<dbReference type="Proteomes" id="UP000013776">
    <property type="component" value="Unassembled WGS sequence"/>
</dbReference>
<dbReference type="SUPFAM" id="SSF54995">
    <property type="entry name" value="Ribosomal protein S6"/>
    <property type="match status" value="1"/>
</dbReference>
<evidence type="ECO:0000313" key="3">
    <source>
        <dbReference type="Proteomes" id="UP000013776"/>
    </source>
</evidence>
<dbReference type="EMBL" id="CAHR02000187">
    <property type="protein sequence ID" value="CCG83903.1"/>
    <property type="molecule type" value="Genomic_DNA"/>
</dbReference>
<reference evidence="2 3" key="1">
    <citation type="journal article" date="2013" name="MBio">
        <title>Genome sequencing of the plant pathogen Taphrina deformans, the causal agent of peach leaf curl.</title>
        <authorList>
            <person name="Cisse O.H."/>
            <person name="Almeida J.M.G.C.F."/>
            <person name="Fonseca A."/>
            <person name="Kumar A.A."/>
            <person name="Salojaervi J."/>
            <person name="Overmyer K."/>
            <person name="Hauser P.M."/>
            <person name="Pagni M."/>
        </authorList>
    </citation>
    <scope>NUCLEOTIDE SEQUENCE [LARGE SCALE GENOMIC DNA]</scope>
    <source>
        <strain evidence="3">PYCC 5710 / ATCC 11124 / CBS 356.35 / IMI 108563 / JCM 9778 / NBRC 8474</strain>
    </source>
</reference>
<comment type="caution">
    <text evidence="2">The sequence shown here is derived from an EMBL/GenBank/DDBJ whole genome shotgun (WGS) entry which is preliminary data.</text>
</comment>
<evidence type="ECO:0000313" key="2">
    <source>
        <dbReference type="EMBL" id="CCG83903.1"/>
    </source>
</evidence>
<sequence>MVLYELICLTRAQLTDTTVREIAKTAGATVINNGGVVRSIEDWGHRVLPKPIKKYQSKHDEARYFLMRFDTNPRVQKDLSLTIKLDPRVLRHSVVKLGERLDQIQLHKQPGS</sequence>
<dbReference type="STRING" id="1097556.R4XH97"/>
<dbReference type="GO" id="GO:0005763">
    <property type="term" value="C:mitochondrial small ribosomal subunit"/>
    <property type="evidence" value="ECO:0007669"/>
    <property type="project" value="TreeGrafter"/>
</dbReference>
<keyword evidence="3" id="KW-1185">Reference proteome</keyword>
<dbReference type="Pfam" id="PF01250">
    <property type="entry name" value="Ribosomal_S6"/>
    <property type="match status" value="1"/>
</dbReference>
<dbReference type="Gene3D" id="3.30.70.60">
    <property type="match status" value="1"/>
</dbReference>
<dbReference type="PANTHER" id="PTHR21011">
    <property type="entry name" value="MITOCHONDRIAL 28S RIBOSOMAL PROTEIN S6"/>
    <property type="match status" value="1"/>
</dbReference>
<dbReference type="GO" id="GO:0003735">
    <property type="term" value="F:structural constituent of ribosome"/>
    <property type="evidence" value="ECO:0007669"/>
    <property type="project" value="InterPro"/>
</dbReference>
<dbReference type="InterPro" id="IPR000529">
    <property type="entry name" value="Ribosomal_bS6"/>
</dbReference>
<evidence type="ECO:0008006" key="4">
    <source>
        <dbReference type="Google" id="ProtNLM"/>
    </source>
</evidence>
<dbReference type="AlphaFoldDB" id="R4XH97"/>
<dbReference type="HAMAP" id="MF_00360">
    <property type="entry name" value="Ribosomal_bS6"/>
    <property type="match status" value="1"/>
</dbReference>
<proteinExistence type="inferred from homology"/>
<dbReference type="NCBIfam" id="TIGR00166">
    <property type="entry name" value="S6"/>
    <property type="match status" value="1"/>
</dbReference>
<gene>
    <name evidence="2" type="ORF">TAPDE_004237</name>
</gene>
<dbReference type="GO" id="GO:0070181">
    <property type="term" value="F:small ribosomal subunit rRNA binding"/>
    <property type="evidence" value="ECO:0007669"/>
    <property type="project" value="TreeGrafter"/>
</dbReference>
<accession>R4XH97</accession>
<comment type="similarity">
    <text evidence="1">Belongs to the bacterial ribosomal protein bS6 family.</text>
</comment>